<organism evidence="2 3">
    <name type="scientific">Candidatus Vidania fulgoroideorum</name>
    <dbReference type="NCBI Taxonomy" id="881286"/>
    <lineage>
        <taxon>Bacteria</taxon>
        <taxon>Pseudomonadati</taxon>
        <taxon>Pseudomonadota</taxon>
        <taxon>Betaproteobacteria</taxon>
        <taxon>Candidatus Vidania</taxon>
    </lineage>
</organism>
<evidence type="ECO:0000256" key="1">
    <source>
        <dbReference type="SAM" id="Phobius"/>
    </source>
</evidence>
<keyword evidence="1" id="KW-1133">Transmembrane helix</keyword>
<keyword evidence="1" id="KW-0472">Membrane</keyword>
<feature type="transmembrane region" description="Helical" evidence="1">
    <location>
        <begin position="358"/>
        <end position="379"/>
    </location>
</feature>
<accession>A0A975ADS7</accession>
<reference evidence="2" key="1">
    <citation type="submission" date="2021-02" db="EMBL/GenBank/DDBJ databases">
        <authorList>
            <person name="Franco D."/>
        </authorList>
    </citation>
    <scope>NUCLEOTIDE SEQUENCE</scope>
    <source>
        <strain evidence="2">DICMUL</strain>
    </source>
</reference>
<gene>
    <name evidence="2" type="ORF">JSR02_00220</name>
</gene>
<evidence type="ECO:0000313" key="3">
    <source>
        <dbReference type="Proteomes" id="UP000663602"/>
    </source>
</evidence>
<dbReference type="AlphaFoldDB" id="A0A975ADS7"/>
<feature type="transmembrane region" description="Helical" evidence="1">
    <location>
        <begin position="300"/>
        <end position="321"/>
    </location>
</feature>
<name>A0A975ADS7_9PROT</name>
<keyword evidence="1" id="KW-0812">Transmembrane</keyword>
<dbReference type="Proteomes" id="UP000663602">
    <property type="component" value="Chromosome"/>
</dbReference>
<feature type="transmembrane region" description="Helical" evidence="1">
    <location>
        <begin position="271"/>
        <end position="288"/>
    </location>
</feature>
<dbReference type="EMBL" id="CP071410">
    <property type="protein sequence ID" value="QSW37880.1"/>
    <property type="molecule type" value="Genomic_DNA"/>
</dbReference>
<feature type="transmembrane region" description="Helical" evidence="1">
    <location>
        <begin position="107"/>
        <end position="128"/>
    </location>
</feature>
<feature type="transmembrane region" description="Helical" evidence="1">
    <location>
        <begin position="64"/>
        <end position="87"/>
    </location>
</feature>
<proteinExistence type="predicted"/>
<reference evidence="2" key="2">
    <citation type="submission" date="2021-03" db="EMBL/GenBank/DDBJ databases">
        <title>Alternative transmission patterns in independently acquired nutritional co-symbionts of Dictyopharidae planthoppers.</title>
        <authorList>
            <person name="Michalik A."/>
            <person name="Lukasik P."/>
        </authorList>
    </citation>
    <scope>NUCLEOTIDE SEQUENCE</scope>
    <source>
        <strain evidence="2">DICMUL</strain>
    </source>
</reference>
<sequence>MLDFIKDCVFVPSRVKTRFLVNVSHGVVNAVFNLCFLHYIFAVCFQGCFSVRFVTYINYVVRSFYLRFVVLGFVLPIKFASVGTYGYRLYLIYKRFLKLGIFCVDGYYCTCVCICCRLLSVFECLYLLKKMRCGLYIARKFAIFFSNRALYGGCNFGKYRVGFVSAVGLVYDSYFCNVLCDRIEKHTCVFFYGSIIDNYLYYWVNWLYNCIYSKYLFISSFAFDSLYYFANFRSVSHLLGLRFLSRWNDVRVFTIQGCLARALTVTVIKKLACYWALLFASFFSLSFLRRDLFAFLLTESYYCIYLLIHFLKLVVFNLYVCNCFYIDNCVLRVRVVYTIFYGVGLWCFFLRLLINGVVITYCVFAVCCYISCVSVIPVIYVCCARLVLYSINTVVISWCVFYFPFRVCFNSVKVRVVGLGFFYLYRIFDRYIIREILLLRSIL</sequence>
<evidence type="ECO:0000313" key="2">
    <source>
        <dbReference type="EMBL" id="QSW37880.1"/>
    </source>
</evidence>
<feature type="transmembrane region" description="Helical" evidence="1">
    <location>
        <begin position="333"/>
        <end position="352"/>
    </location>
</feature>
<feature type="transmembrane region" description="Helical" evidence="1">
    <location>
        <begin position="386"/>
        <end position="405"/>
    </location>
</feature>
<protein>
    <submittedName>
        <fullName evidence="2">Uncharacterized protein</fullName>
    </submittedName>
</protein>
<feature type="transmembrane region" description="Helical" evidence="1">
    <location>
        <begin position="36"/>
        <end position="57"/>
    </location>
</feature>